<name>A0AAN8YPP8_SOLBU</name>
<evidence type="ECO:0000313" key="1">
    <source>
        <dbReference type="EMBL" id="KAK6803176.1"/>
    </source>
</evidence>
<reference evidence="1 2" key="1">
    <citation type="submission" date="2024-02" db="EMBL/GenBank/DDBJ databases">
        <title>de novo genome assembly of Solanum bulbocastanum strain 11H21.</title>
        <authorList>
            <person name="Hosaka A.J."/>
        </authorList>
    </citation>
    <scope>NUCLEOTIDE SEQUENCE [LARGE SCALE GENOMIC DNA]</scope>
    <source>
        <tissue evidence="1">Young leaves</tissue>
    </source>
</reference>
<organism evidence="1 2">
    <name type="scientific">Solanum bulbocastanum</name>
    <name type="common">Wild potato</name>
    <dbReference type="NCBI Taxonomy" id="147425"/>
    <lineage>
        <taxon>Eukaryota</taxon>
        <taxon>Viridiplantae</taxon>
        <taxon>Streptophyta</taxon>
        <taxon>Embryophyta</taxon>
        <taxon>Tracheophyta</taxon>
        <taxon>Spermatophyta</taxon>
        <taxon>Magnoliopsida</taxon>
        <taxon>eudicotyledons</taxon>
        <taxon>Gunneridae</taxon>
        <taxon>Pentapetalae</taxon>
        <taxon>asterids</taxon>
        <taxon>lamiids</taxon>
        <taxon>Solanales</taxon>
        <taxon>Solanaceae</taxon>
        <taxon>Solanoideae</taxon>
        <taxon>Solaneae</taxon>
        <taxon>Solanum</taxon>
    </lineage>
</organism>
<accession>A0AAN8YPP8</accession>
<proteinExistence type="predicted"/>
<protein>
    <submittedName>
        <fullName evidence="1">Uncharacterized protein</fullName>
    </submittedName>
</protein>
<comment type="caution">
    <text evidence="1">The sequence shown here is derived from an EMBL/GenBank/DDBJ whole genome shotgun (WGS) entry which is preliminary data.</text>
</comment>
<dbReference type="Proteomes" id="UP001371456">
    <property type="component" value="Unassembled WGS sequence"/>
</dbReference>
<gene>
    <name evidence="1" type="ORF">RDI58_000960</name>
</gene>
<sequence>MGSYRESTIFHNVTSIEVTHIVAVMDARDVHINKLSLVTIRNGTLVTPVLNVKFSMEEIILPTLAINATTTPPILQHS</sequence>
<dbReference type="EMBL" id="JBANQN010000001">
    <property type="protein sequence ID" value="KAK6803176.1"/>
    <property type="molecule type" value="Genomic_DNA"/>
</dbReference>
<dbReference type="AlphaFoldDB" id="A0AAN8YPP8"/>
<keyword evidence="2" id="KW-1185">Reference proteome</keyword>
<evidence type="ECO:0000313" key="2">
    <source>
        <dbReference type="Proteomes" id="UP001371456"/>
    </source>
</evidence>